<dbReference type="GO" id="GO:0016747">
    <property type="term" value="F:acyltransferase activity, transferring groups other than amino-acyl groups"/>
    <property type="evidence" value="ECO:0007669"/>
    <property type="project" value="InterPro"/>
</dbReference>
<comment type="caution">
    <text evidence="3">The sequence shown here is derived from an EMBL/GenBank/DDBJ whole genome shotgun (WGS) entry which is preliminary data.</text>
</comment>
<protein>
    <submittedName>
        <fullName evidence="3">N-acetyltransferase</fullName>
    </submittedName>
</protein>
<proteinExistence type="predicted"/>
<dbReference type="InterPro" id="IPR016181">
    <property type="entry name" value="Acyl_CoA_acyltransferase"/>
</dbReference>
<dbReference type="Gene3D" id="3.40.630.30">
    <property type="match status" value="1"/>
</dbReference>
<accession>A0A4D4J9M1</accession>
<feature type="domain" description="N-acetyltransferase" evidence="2">
    <location>
        <begin position="16"/>
        <end position="102"/>
    </location>
</feature>
<evidence type="ECO:0000313" key="4">
    <source>
        <dbReference type="Proteomes" id="UP000298860"/>
    </source>
</evidence>
<evidence type="ECO:0000259" key="2">
    <source>
        <dbReference type="PROSITE" id="PS51729"/>
    </source>
</evidence>
<dbReference type="Pfam" id="PF14542">
    <property type="entry name" value="Acetyltransf_CG"/>
    <property type="match status" value="1"/>
</dbReference>
<dbReference type="PROSITE" id="PS51186">
    <property type="entry name" value="GNAT"/>
    <property type="match status" value="1"/>
</dbReference>
<dbReference type="EMBL" id="BJFL01000008">
    <property type="protein sequence ID" value="GDY30637.1"/>
    <property type="molecule type" value="Genomic_DNA"/>
</dbReference>
<reference evidence="4" key="1">
    <citation type="submission" date="2019-04" db="EMBL/GenBank/DDBJ databases">
        <title>Draft genome sequence of Pseudonocardiaceae bacterium SL3-2-4.</title>
        <authorList>
            <person name="Ningsih F."/>
            <person name="Yokota A."/>
            <person name="Sakai Y."/>
            <person name="Nanatani K."/>
            <person name="Yabe S."/>
            <person name="Oetari A."/>
            <person name="Sjamsuridzal W."/>
        </authorList>
    </citation>
    <scope>NUCLEOTIDE SEQUENCE [LARGE SCALE GENOMIC DNA]</scope>
    <source>
        <strain evidence="4">SL3-2-4</strain>
    </source>
</reference>
<organism evidence="3 4">
    <name type="scientific">Gandjariella thermophila</name>
    <dbReference type="NCBI Taxonomy" id="1931992"/>
    <lineage>
        <taxon>Bacteria</taxon>
        <taxon>Bacillati</taxon>
        <taxon>Actinomycetota</taxon>
        <taxon>Actinomycetes</taxon>
        <taxon>Pseudonocardiales</taxon>
        <taxon>Pseudonocardiaceae</taxon>
        <taxon>Gandjariella</taxon>
    </lineage>
</organism>
<dbReference type="PANTHER" id="PTHR31435:SF10">
    <property type="entry name" value="BSR4717 PROTEIN"/>
    <property type="match status" value="1"/>
</dbReference>
<sequence>MSYTPTEEPDMDLDVHNAPDRQRYEAYVDGELAGQAEYRRNNGTLVFTHTEVGAEFRGTGVAGRLVRGALDDARYHEFTVRPECPYVARWITRHPEYADLVLPADAELLPSRNGDQDSASR</sequence>
<dbReference type="CDD" id="cd04301">
    <property type="entry name" value="NAT_SF"/>
    <property type="match status" value="1"/>
</dbReference>
<keyword evidence="3" id="KW-0808">Transferase</keyword>
<dbReference type="SUPFAM" id="SSF55729">
    <property type="entry name" value="Acyl-CoA N-acyltransferases (Nat)"/>
    <property type="match status" value="1"/>
</dbReference>
<name>A0A4D4J9M1_9PSEU</name>
<dbReference type="Proteomes" id="UP000298860">
    <property type="component" value="Unassembled WGS sequence"/>
</dbReference>
<feature type="domain" description="N-acetyltransferase" evidence="1">
    <location>
        <begin position="1"/>
        <end position="115"/>
    </location>
</feature>
<gene>
    <name evidence="3" type="ORF">GTS_22700</name>
</gene>
<dbReference type="RefSeq" id="WP_225978303.1">
    <property type="nucleotide sequence ID" value="NZ_BJFL01000008.1"/>
</dbReference>
<evidence type="ECO:0000313" key="3">
    <source>
        <dbReference type="EMBL" id="GDY30637.1"/>
    </source>
</evidence>
<dbReference type="InterPro" id="IPR000182">
    <property type="entry name" value="GNAT_dom"/>
</dbReference>
<dbReference type="InterPro" id="IPR045057">
    <property type="entry name" value="Gcn5-rel_NAT"/>
</dbReference>
<dbReference type="PANTHER" id="PTHR31435">
    <property type="entry name" value="PROTEIN NATD1"/>
    <property type="match status" value="1"/>
</dbReference>
<evidence type="ECO:0000259" key="1">
    <source>
        <dbReference type="PROSITE" id="PS51186"/>
    </source>
</evidence>
<dbReference type="AlphaFoldDB" id="A0A4D4J9M1"/>
<dbReference type="PROSITE" id="PS51729">
    <property type="entry name" value="GNAT_YJDJ"/>
    <property type="match status" value="1"/>
</dbReference>
<dbReference type="InterPro" id="IPR031165">
    <property type="entry name" value="GNAT_YJDJ"/>
</dbReference>
<keyword evidence="4" id="KW-1185">Reference proteome</keyword>